<reference evidence="10 11" key="1">
    <citation type="journal article" date="2014" name="BMC Genomics">
        <title>Genome sequencing of four Aureobasidium pullulans varieties: biotechnological potential, stress tolerance, and description of new species.</title>
        <authorList>
            <person name="Gostin Ar C."/>
            <person name="Ohm R.A."/>
            <person name="Kogej T."/>
            <person name="Sonjak S."/>
            <person name="Turk M."/>
            <person name="Zajc J."/>
            <person name="Zalar P."/>
            <person name="Grube M."/>
            <person name="Sun H."/>
            <person name="Han J."/>
            <person name="Sharma A."/>
            <person name="Chiniquy J."/>
            <person name="Ngan C.Y."/>
            <person name="Lipzen A."/>
            <person name="Barry K."/>
            <person name="Grigoriev I.V."/>
            <person name="Gunde-Cimerman N."/>
        </authorList>
    </citation>
    <scope>NUCLEOTIDE SEQUENCE [LARGE SCALE GENOMIC DNA]</scope>
    <source>
        <strain evidence="10 11">CBS 147.97</strain>
    </source>
</reference>
<keyword evidence="4" id="KW-0049">Antioxidant</keyword>
<dbReference type="GeneID" id="25415013"/>
<dbReference type="GO" id="GO:0005739">
    <property type="term" value="C:mitochondrion"/>
    <property type="evidence" value="ECO:0007669"/>
    <property type="project" value="TreeGrafter"/>
</dbReference>
<comment type="similarity">
    <text evidence="7">Belongs to the peroxiredoxin family. Prx6 subfamily.</text>
</comment>
<proteinExistence type="inferred from homology"/>
<feature type="region of interest" description="Disordered" evidence="8">
    <location>
        <begin position="225"/>
        <end position="279"/>
    </location>
</feature>
<evidence type="ECO:0000259" key="9">
    <source>
        <dbReference type="PROSITE" id="PS51352"/>
    </source>
</evidence>
<dbReference type="GO" id="GO:0051920">
    <property type="term" value="F:peroxiredoxin activity"/>
    <property type="evidence" value="ECO:0007669"/>
    <property type="project" value="InterPro"/>
</dbReference>
<dbReference type="PANTHER" id="PTHR43503">
    <property type="entry name" value="MCG48959-RELATED"/>
    <property type="match status" value="1"/>
</dbReference>
<dbReference type="Pfam" id="PF24681">
    <property type="entry name" value="Kelch_KLHDC2_KLHL20_DRC7"/>
    <property type="match status" value="1"/>
</dbReference>
<evidence type="ECO:0000256" key="2">
    <source>
        <dbReference type="ARBA" id="ARBA00022559"/>
    </source>
</evidence>
<dbReference type="OrthoDB" id="10001928at2759"/>
<feature type="compositionally biased region" description="Acidic residues" evidence="8">
    <location>
        <begin position="537"/>
        <end position="550"/>
    </location>
</feature>
<feature type="compositionally biased region" description="Polar residues" evidence="8">
    <location>
        <begin position="996"/>
        <end position="1011"/>
    </location>
</feature>
<dbReference type="STRING" id="1043004.A0A074WMR1"/>
<dbReference type="InterPro" id="IPR036249">
    <property type="entry name" value="Thioredoxin-like_sf"/>
</dbReference>
<dbReference type="HOGENOM" id="CLU_005349_1_1_1"/>
<evidence type="ECO:0000256" key="4">
    <source>
        <dbReference type="ARBA" id="ARBA00022862"/>
    </source>
</evidence>
<dbReference type="PROSITE" id="PS51352">
    <property type="entry name" value="THIOREDOXIN_2"/>
    <property type="match status" value="1"/>
</dbReference>
<evidence type="ECO:0000256" key="1">
    <source>
        <dbReference type="ARBA" id="ARBA00022441"/>
    </source>
</evidence>
<feature type="compositionally biased region" description="Low complexity" evidence="8">
    <location>
        <begin position="1052"/>
        <end position="1077"/>
    </location>
</feature>
<dbReference type="InterPro" id="IPR000866">
    <property type="entry name" value="AhpC/TSA"/>
</dbReference>
<dbReference type="Proteomes" id="UP000027730">
    <property type="component" value="Unassembled WGS sequence"/>
</dbReference>
<evidence type="ECO:0000256" key="3">
    <source>
        <dbReference type="ARBA" id="ARBA00022737"/>
    </source>
</evidence>
<name>A0A074WMR1_9PEZI</name>
<feature type="region of interest" description="Disordered" evidence="8">
    <location>
        <begin position="524"/>
        <end position="552"/>
    </location>
</feature>
<feature type="compositionally biased region" description="Polar residues" evidence="8">
    <location>
        <begin position="225"/>
        <end position="239"/>
    </location>
</feature>
<keyword evidence="5" id="KW-0560">Oxidoreductase</keyword>
<dbReference type="GO" id="GO:0005829">
    <property type="term" value="C:cytosol"/>
    <property type="evidence" value="ECO:0007669"/>
    <property type="project" value="TreeGrafter"/>
</dbReference>
<accession>A0A074WMR1</accession>
<keyword evidence="6" id="KW-0676">Redox-active center</keyword>
<dbReference type="AlphaFoldDB" id="A0A074WMR1"/>
<evidence type="ECO:0000256" key="5">
    <source>
        <dbReference type="ARBA" id="ARBA00023002"/>
    </source>
</evidence>
<keyword evidence="3" id="KW-0677">Repeat</keyword>
<dbReference type="InterPro" id="IPR015915">
    <property type="entry name" value="Kelch-typ_b-propeller"/>
</dbReference>
<dbReference type="FunFam" id="3.40.30.10:FF:000011">
    <property type="entry name" value="Peroxiredoxin PRX1"/>
    <property type="match status" value="1"/>
</dbReference>
<dbReference type="FunFam" id="3.30.1020.10:FF:000001">
    <property type="entry name" value="1-Cys peroxiredoxin"/>
    <property type="match status" value="1"/>
</dbReference>
<evidence type="ECO:0000313" key="10">
    <source>
        <dbReference type="EMBL" id="KEQ74433.1"/>
    </source>
</evidence>
<keyword evidence="1" id="KW-0880">Kelch repeat</keyword>
<evidence type="ECO:0000256" key="6">
    <source>
        <dbReference type="ARBA" id="ARBA00023284"/>
    </source>
</evidence>
<dbReference type="Gene3D" id="3.30.710.10">
    <property type="entry name" value="Potassium Channel Kv1.1, Chain A"/>
    <property type="match status" value="1"/>
</dbReference>
<feature type="domain" description="Thioredoxin" evidence="9">
    <location>
        <begin position="8"/>
        <end position="171"/>
    </location>
</feature>
<dbReference type="Gene3D" id="3.30.1020.10">
    <property type="entry name" value="Antioxidant, Horf6, Chain A, domain2"/>
    <property type="match status" value="1"/>
</dbReference>
<evidence type="ECO:0000313" key="11">
    <source>
        <dbReference type="Proteomes" id="UP000027730"/>
    </source>
</evidence>
<dbReference type="GO" id="GO:0045454">
    <property type="term" value="P:cell redox homeostasis"/>
    <property type="evidence" value="ECO:0007669"/>
    <property type="project" value="TreeGrafter"/>
</dbReference>
<keyword evidence="2" id="KW-0575">Peroxidase</keyword>
<dbReference type="PANTHER" id="PTHR43503:SF2">
    <property type="entry name" value="NEGATIVE REGULATOR OF SPORULATION MDS3-RELATED"/>
    <property type="match status" value="1"/>
</dbReference>
<dbReference type="Gene3D" id="3.40.30.10">
    <property type="entry name" value="Glutaredoxin"/>
    <property type="match status" value="1"/>
</dbReference>
<dbReference type="InterPro" id="IPR045020">
    <property type="entry name" value="PRX_1cys"/>
</dbReference>
<dbReference type="CDD" id="cd03016">
    <property type="entry name" value="PRX_1cys"/>
    <property type="match status" value="1"/>
</dbReference>
<dbReference type="InterPro" id="IPR019479">
    <property type="entry name" value="Peroxiredoxin_C"/>
</dbReference>
<organism evidence="10 11">
    <name type="scientific">Aureobasidium namibiae CBS 147.97</name>
    <dbReference type="NCBI Taxonomy" id="1043004"/>
    <lineage>
        <taxon>Eukaryota</taxon>
        <taxon>Fungi</taxon>
        <taxon>Dikarya</taxon>
        <taxon>Ascomycota</taxon>
        <taxon>Pezizomycotina</taxon>
        <taxon>Dothideomycetes</taxon>
        <taxon>Dothideomycetidae</taxon>
        <taxon>Dothideales</taxon>
        <taxon>Saccotheciaceae</taxon>
        <taxon>Aureobasidium</taxon>
    </lineage>
</organism>
<dbReference type="SUPFAM" id="SSF117281">
    <property type="entry name" value="Kelch motif"/>
    <property type="match status" value="1"/>
</dbReference>
<dbReference type="EMBL" id="KL584707">
    <property type="protein sequence ID" value="KEQ74433.1"/>
    <property type="molecule type" value="Genomic_DNA"/>
</dbReference>
<feature type="region of interest" description="Disordered" evidence="8">
    <location>
        <begin position="959"/>
        <end position="1089"/>
    </location>
</feature>
<gene>
    <name evidence="10" type="ORF">M436DRAFT_71861</name>
</gene>
<protein>
    <recommendedName>
        <fullName evidence="9">Thioredoxin domain-containing protein</fullName>
    </recommendedName>
</protein>
<keyword evidence="11" id="KW-1185">Reference proteome</keyword>
<dbReference type="Gene3D" id="2.120.10.80">
    <property type="entry name" value="Kelch-type beta propeller"/>
    <property type="match status" value="1"/>
</dbReference>
<feature type="compositionally biased region" description="Basic and acidic residues" evidence="8">
    <location>
        <begin position="1039"/>
        <end position="1050"/>
    </location>
</feature>
<sequence length="1089" mass="117259">MSGRPEPLRLGSVAPNFDADTTNGPINFHEFIGDKWVILFSHPEDYTPVCTTELGAFAKLEPEFTKRGVKLIGLSANTVDSHGGWIKDINEISQTSLKFPIIGDKERQVALAYDMLDHQDATNVDAKGIAFTIRSVFIIDPKKTIRTILSYPASTGRNTAEVLRIVDSLQTGDKHRITTPINWIPGEDVIVHPGFKTEDAQKVFPNIRVVKPYLRFTPLSKEETSSSAQLSVASNQSGVSKRDDYESSSEMDAMSHVSDHPIRSAAGSPIPPQTPNATSATANLSGLVCNVHRTTGREPHPLVGATTTILGDKMYVFGGRKISKSRPTLTSDLYELDLPRRHWSKIETKGDVPPPRYFHSVCALGDNKLVCYGGMSPEGGPAAQSESPDAQVSVMSDVHIYDIPSHTWTRISTGEAPQGRYAHCAAILPSGAVFASSNAPLSAIHHNPSGAQPNSGSIGVELDGRGGAEMVVVGGQDSGNHYIEQISVFNLRSLKWTSTKPIGGRSCGAYRSVVTPLVSMESHKVGAGHEGASINGDYDDDDDDEDDDTDLSSSGSAMLIYTNYNFLDVKLELQVRNRDGTLVDKQMQGTVTPPGLRFPTGGVIGNNFVVAGTFLTSSKQEFSLWALDLRSLTWARIDSGSSIFSQGSWNRGVLWERRNSFIILGNRKRNLVDDYNNRRLNFNNMCVVQLEAFGLYDNPRKVWPTSDYVSASAPQYQPGSEGSAGGRRLYSGAEELGEMMLQSRELCDMDFLAIDGTRIPVNSRLIGRRWGPFFNQLVRESAGPTNEGGDTATLRPATMASRNSTITITPTLTSNGSTLTANSVTGTTMTLEPADVRNLPPNSRPRTLYLPHTVPTLQALIHYLCTGSLPQQPSHLATPQIFCSLLQLARPYEIDGLAEEVTERLHETLDGRNAAAIFNAAAMAAGGGQGVVFKDINTSVHPPRVQSLGGLDALTLNGSGGRNPLRVDTDMANGRTTRTTLRGESLAEEDEDIPDSASTAGSAYSVTSSRQGGRDDEDIWDGGQSHVIGLQKRGLRGLMEGRRIRERGRSEGTGTASSVTGSSSIAGTSVASGSISGPSDPKGLGLGIS</sequence>
<dbReference type="RefSeq" id="XP_013428717.1">
    <property type="nucleotide sequence ID" value="XM_013573263.1"/>
</dbReference>
<dbReference type="InterPro" id="IPR013766">
    <property type="entry name" value="Thioredoxin_domain"/>
</dbReference>
<dbReference type="InterPro" id="IPR011333">
    <property type="entry name" value="SKP1/BTB/POZ_sf"/>
</dbReference>
<dbReference type="SUPFAM" id="SSF52833">
    <property type="entry name" value="Thioredoxin-like"/>
    <property type="match status" value="1"/>
</dbReference>
<evidence type="ECO:0000256" key="8">
    <source>
        <dbReference type="SAM" id="MobiDB-lite"/>
    </source>
</evidence>
<evidence type="ECO:0000256" key="7">
    <source>
        <dbReference type="ARBA" id="ARBA00025719"/>
    </source>
</evidence>
<dbReference type="Pfam" id="PF10417">
    <property type="entry name" value="1-cysPrx_C"/>
    <property type="match status" value="1"/>
</dbReference>
<dbReference type="Pfam" id="PF00578">
    <property type="entry name" value="AhpC-TSA"/>
    <property type="match status" value="1"/>
</dbReference>